<keyword evidence="3" id="KW-1185">Reference proteome</keyword>
<dbReference type="AlphaFoldDB" id="A0A934V8C7"/>
<comment type="caution">
    <text evidence="2">The sequence shown here is derived from an EMBL/GenBank/DDBJ whole genome shotgun (WGS) entry which is preliminary data.</text>
</comment>
<dbReference type="RefSeq" id="WP_200352071.1">
    <property type="nucleotide sequence ID" value="NZ_BAABHZ010000001.1"/>
</dbReference>
<reference evidence="2" key="1">
    <citation type="submission" date="2021-01" db="EMBL/GenBank/DDBJ databases">
        <title>Modified the classification status of verrucomicrobia.</title>
        <authorList>
            <person name="Feng X."/>
        </authorList>
    </citation>
    <scope>NUCLEOTIDE SEQUENCE</scope>
    <source>
        <strain evidence="2">JCM 18052</strain>
    </source>
</reference>
<dbReference type="EMBL" id="JAENIK010000012">
    <property type="protein sequence ID" value="MBK1817117.1"/>
    <property type="molecule type" value="Genomic_DNA"/>
</dbReference>
<sequence length="254" mass="27913">MAIPGSGLIIGGAAVLLVSIEAIAWWWMHPRDSGDSYPVLTYQTHQSTASKDNAATQGGKAGDARKEPIFTPLPEIYQTSAPKLRCSGGEVLHAQLDDRTGLHIAYFEWDGTDTGSVLEAFRHTPEICLGSLGMELVSKEKPITWELDGRSLVFDHIIFREPLKGRGVGYSQQVHTFRAVWVEGMDGTDYREGLLGDQMKRLGPIRLKSALSRYRPAHARVIQGAVRGVPSGAAAWELFEKVTLSDLKFVKHSS</sequence>
<name>A0A934V8C7_9BACT</name>
<accession>A0A934V8C7</accession>
<proteinExistence type="predicted"/>
<feature type="transmembrane region" description="Helical" evidence="1">
    <location>
        <begin position="7"/>
        <end position="28"/>
    </location>
</feature>
<evidence type="ECO:0000313" key="2">
    <source>
        <dbReference type="EMBL" id="MBK1817117.1"/>
    </source>
</evidence>
<evidence type="ECO:0000313" key="3">
    <source>
        <dbReference type="Proteomes" id="UP000600139"/>
    </source>
</evidence>
<evidence type="ECO:0000256" key="1">
    <source>
        <dbReference type="SAM" id="Phobius"/>
    </source>
</evidence>
<protein>
    <submittedName>
        <fullName evidence="2">Uncharacterized protein</fullName>
    </submittedName>
</protein>
<organism evidence="2 3">
    <name type="scientific">Luteolibacter yonseiensis</name>
    <dbReference type="NCBI Taxonomy" id="1144680"/>
    <lineage>
        <taxon>Bacteria</taxon>
        <taxon>Pseudomonadati</taxon>
        <taxon>Verrucomicrobiota</taxon>
        <taxon>Verrucomicrobiia</taxon>
        <taxon>Verrucomicrobiales</taxon>
        <taxon>Verrucomicrobiaceae</taxon>
        <taxon>Luteolibacter</taxon>
    </lineage>
</organism>
<dbReference type="Proteomes" id="UP000600139">
    <property type="component" value="Unassembled WGS sequence"/>
</dbReference>
<keyword evidence="1" id="KW-0812">Transmembrane</keyword>
<gene>
    <name evidence="2" type="ORF">JIN84_15970</name>
</gene>
<keyword evidence="1" id="KW-0472">Membrane</keyword>
<keyword evidence="1" id="KW-1133">Transmembrane helix</keyword>